<organism evidence="1">
    <name type="scientific">marine sediment metagenome</name>
    <dbReference type="NCBI Taxonomy" id="412755"/>
    <lineage>
        <taxon>unclassified sequences</taxon>
        <taxon>metagenomes</taxon>
        <taxon>ecological metagenomes</taxon>
    </lineage>
</organism>
<protein>
    <submittedName>
        <fullName evidence="1">Uncharacterized protein</fullName>
    </submittedName>
</protein>
<comment type="caution">
    <text evidence="1">The sequence shown here is derived from an EMBL/GenBank/DDBJ whole genome shotgun (WGS) entry which is preliminary data.</text>
</comment>
<dbReference type="EMBL" id="LAZR01024469">
    <property type="protein sequence ID" value="KKL75036.1"/>
    <property type="molecule type" value="Genomic_DNA"/>
</dbReference>
<dbReference type="AlphaFoldDB" id="A0A0F9F948"/>
<sequence length="41" mass="4575">MDLKEIRVLVELLQANGFFTQEVTVKDIATPELEAEIKGEG</sequence>
<evidence type="ECO:0000313" key="1">
    <source>
        <dbReference type="EMBL" id="KKL75036.1"/>
    </source>
</evidence>
<reference evidence="1" key="1">
    <citation type="journal article" date="2015" name="Nature">
        <title>Complex archaea that bridge the gap between prokaryotes and eukaryotes.</title>
        <authorList>
            <person name="Spang A."/>
            <person name="Saw J.H."/>
            <person name="Jorgensen S.L."/>
            <person name="Zaremba-Niedzwiedzka K."/>
            <person name="Martijn J."/>
            <person name="Lind A.E."/>
            <person name="van Eijk R."/>
            <person name="Schleper C."/>
            <person name="Guy L."/>
            <person name="Ettema T.J."/>
        </authorList>
    </citation>
    <scope>NUCLEOTIDE SEQUENCE</scope>
</reference>
<name>A0A0F9F948_9ZZZZ</name>
<gene>
    <name evidence="1" type="ORF">LCGC14_2058920</name>
</gene>
<accession>A0A0F9F948</accession>
<proteinExistence type="predicted"/>